<reference evidence="1" key="1">
    <citation type="journal article" date="2023" name="Genome Biol. Evol.">
        <title>Long-read-based Genome Assembly of Drosophila gunungcola Reveals Fewer Chemosensory Genes in Flower-breeding Species.</title>
        <authorList>
            <person name="Negi A."/>
            <person name="Liao B.Y."/>
            <person name="Yeh S.D."/>
        </authorList>
    </citation>
    <scope>NUCLEOTIDE SEQUENCE</scope>
    <source>
        <strain evidence="1">Sukarami</strain>
    </source>
</reference>
<dbReference type="AlphaFoldDB" id="A0A9Q0BPG4"/>
<keyword evidence="2" id="KW-1185">Reference proteome</keyword>
<protein>
    <submittedName>
        <fullName evidence="1">Uncharacterized protein</fullName>
    </submittedName>
</protein>
<organism evidence="1 2">
    <name type="scientific">Drosophila gunungcola</name>
    <name type="common">fruit fly</name>
    <dbReference type="NCBI Taxonomy" id="103775"/>
    <lineage>
        <taxon>Eukaryota</taxon>
        <taxon>Metazoa</taxon>
        <taxon>Ecdysozoa</taxon>
        <taxon>Arthropoda</taxon>
        <taxon>Hexapoda</taxon>
        <taxon>Insecta</taxon>
        <taxon>Pterygota</taxon>
        <taxon>Neoptera</taxon>
        <taxon>Endopterygota</taxon>
        <taxon>Diptera</taxon>
        <taxon>Brachycera</taxon>
        <taxon>Muscomorpha</taxon>
        <taxon>Ephydroidea</taxon>
        <taxon>Drosophilidae</taxon>
        <taxon>Drosophila</taxon>
        <taxon>Sophophora</taxon>
    </lineage>
</organism>
<evidence type="ECO:0000313" key="1">
    <source>
        <dbReference type="EMBL" id="KAI8039080.1"/>
    </source>
</evidence>
<gene>
    <name evidence="1" type="ORF">M5D96_007795</name>
</gene>
<name>A0A9Q0BPG4_9MUSC</name>
<sequence length="72" mass="7800">MHISVSDSHRRQLPVSALAVGLILSPGGLRLDWARLQKRPDLDWTASKDKAADLFSAGSYATTYADGGEVCR</sequence>
<evidence type="ECO:0000313" key="2">
    <source>
        <dbReference type="Proteomes" id="UP001059596"/>
    </source>
</evidence>
<accession>A0A9Q0BPG4</accession>
<proteinExistence type="predicted"/>
<comment type="caution">
    <text evidence="1">The sequence shown here is derived from an EMBL/GenBank/DDBJ whole genome shotgun (WGS) entry which is preliminary data.</text>
</comment>
<dbReference type="EMBL" id="JAMKOV010000006">
    <property type="protein sequence ID" value="KAI8039080.1"/>
    <property type="molecule type" value="Genomic_DNA"/>
</dbReference>
<dbReference type="Proteomes" id="UP001059596">
    <property type="component" value="Unassembled WGS sequence"/>
</dbReference>